<feature type="domain" description="HTH cro/C1-type" evidence="2">
    <location>
        <begin position="43"/>
        <end position="86"/>
    </location>
</feature>
<proteinExistence type="predicted"/>
<dbReference type="InterPro" id="IPR050807">
    <property type="entry name" value="TransReg_Diox_bact_type"/>
</dbReference>
<protein>
    <submittedName>
        <fullName evidence="3">Transcriptional regulator</fullName>
    </submittedName>
</protein>
<dbReference type="InterPro" id="IPR001387">
    <property type="entry name" value="Cro/C1-type_HTH"/>
</dbReference>
<dbReference type="SUPFAM" id="SSF47413">
    <property type="entry name" value="lambda repressor-like DNA-binding domains"/>
    <property type="match status" value="1"/>
</dbReference>
<dbReference type="GO" id="GO:0003677">
    <property type="term" value="F:DNA binding"/>
    <property type="evidence" value="ECO:0007669"/>
    <property type="project" value="UniProtKB-KW"/>
</dbReference>
<dbReference type="GO" id="GO:0003700">
    <property type="term" value="F:DNA-binding transcription factor activity"/>
    <property type="evidence" value="ECO:0007669"/>
    <property type="project" value="TreeGrafter"/>
</dbReference>
<dbReference type="PANTHER" id="PTHR46797:SF1">
    <property type="entry name" value="METHYLPHOSPHONATE SYNTHASE"/>
    <property type="match status" value="1"/>
</dbReference>
<evidence type="ECO:0000259" key="2">
    <source>
        <dbReference type="PROSITE" id="PS50943"/>
    </source>
</evidence>
<dbReference type="GO" id="GO:0005829">
    <property type="term" value="C:cytosol"/>
    <property type="evidence" value="ECO:0007669"/>
    <property type="project" value="TreeGrafter"/>
</dbReference>
<dbReference type="AlphaFoldDB" id="A0A2T4DQY9"/>
<dbReference type="EMBL" id="PYVU01000064">
    <property type="protein sequence ID" value="PTB96158.1"/>
    <property type="molecule type" value="Genomic_DNA"/>
</dbReference>
<dbReference type="PANTHER" id="PTHR46797">
    <property type="entry name" value="HTH-TYPE TRANSCRIPTIONAL REGULATOR"/>
    <property type="match status" value="1"/>
</dbReference>
<name>A0A2T4DQY9_9BACT</name>
<sequence>MKAKNKDLKSLDQFVDEKFGKRGTDKREEFETEYDAFKLGVLIQQAREKKGLTQEQLAKLAGTNKSYISKLERNLKDIRFSTLQRIINEGLGGYLDISIKLK</sequence>
<dbReference type="InterPro" id="IPR010982">
    <property type="entry name" value="Lambda_DNA-bd_dom_sf"/>
</dbReference>
<keyword evidence="1" id="KW-0238">DNA-binding</keyword>
<dbReference type="Gene3D" id="1.10.260.40">
    <property type="entry name" value="lambda repressor-like DNA-binding domains"/>
    <property type="match status" value="1"/>
</dbReference>
<accession>A0A2T4DQY9</accession>
<dbReference type="CDD" id="cd00093">
    <property type="entry name" value="HTH_XRE"/>
    <property type="match status" value="1"/>
</dbReference>
<organism evidence="3 4">
    <name type="scientific">Marivirga lumbricoides</name>
    <dbReference type="NCBI Taxonomy" id="1046115"/>
    <lineage>
        <taxon>Bacteria</taxon>
        <taxon>Pseudomonadati</taxon>
        <taxon>Bacteroidota</taxon>
        <taxon>Cytophagia</taxon>
        <taxon>Cytophagales</taxon>
        <taxon>Marivirgaceae</taxon>
        <taxon>Marivirga</taxon>
    </lineage>
</organism>
<dbReference type="Proteomes" id="UP000240608">
    <property type="component" value="Unassembled WGS sequence"/>
</dbReference>
<evidence type="ECO:0000313" key="4">
    <source>
        <dbReference type="Proteomes" id="UP000240608"/>
    </source>
</evidence>
<evidence type="ECO:0000256" key="1">
    <source>
        <dbReference type="ARBA" id="ARBA00023125"/>
    </source>
</evidence>
<dbReference type="Pfam" id="PF01381">
    <property type="entry name" value="HTH_3"/>
    <property type="match status" value="1"/>
</dbReference>
<comment type="caution">
    <text evidence="3">The sequence shown here is derived from an EMBL/GenBank/DDBJ whole genome shotgun (WGS) entry which is preliminary data.</text>
</comment>
<dbReference type="PROSITE" id="PS50943">
    <property type="entry name" value="HTH_CROC1"/>
    <property type="match status" value="1"/>
</dbReference>
<dbReference type="SMART" id="SM00530">
    <property type="entry name" value="HTH_XRE"/>
    <property type="match status" value="1"/>
</dbReference>
<reference evidence="3 4" key="1">
    <citation type="submission" date="2018-03" db="EMBL/GenBank/DDBJ databases">
        <title>Cross-interface Injection: A General Nanoliter Liquid Handling Method Applied to Single Cells Genome Amplification Automated Nanoliter Liquid Handling Applied to Single Cell Multiple Displacement Amplification.</title>
        <authorList>
            <person name="Yun J."/>
            <person name="Xu P."/>
            <person name="Xu J."/>
            <person name="Dai X."/>
            <person name="Wang Y."/>
            <person name="Zheng X."/>
            <person name="Cao C."/>
            <person name="Yi Q."/>
            <person name="Zhu Y."/>
            <person name="Wang L."/>
            <person name="Dong Z."/>
            <person name="Huang Y."/>
            <person name="Huang L."/>
            <person name="Du W."/>
        </authorList>
    </citation>
    <scope>NUCLEOTIDE SEQUENCE [LARGE SCALE GENOMIC DNA]</scope>
    <source>
        <strain evidence="3 4">Z-D1-2</strain>
    </source>
</reference>
<evidence type="ECO:0000313" key="3">
    <source>
        <dbReference type="EMBL" id="PTB96158.1"/>
    </source>
</evidence>
<gene>
    <name evidence="3" type="ORF">C9994_08650</name>
</gene>